<dbReference type="PROSITE" id="PS00820">
    <property type="entry name" value="GLUCOAMYLASE"/>
    <property type="match status" value="1"/>
</dbReference>
<comment type="similarity">
    <text evidence="2">Belongs to the glycosyl hydrolase 15 family.</text>
</comment>
<evidence type="ECO:0000313" key="9">
    <source>
        <dbReference type="EMBL" id="GAA4311248.1"/>
    </source>
</evidence>
<comment type="subunit">
    <text evidence="3">Monomer.</text>
</comment>
<protein>
    <submittedName>
        <fullName evidence="9">Glucan 1,4-alpha-glucosidase</fullName>
    </submittedName>
</protein>
<dbReference type="InterPro" id="IPR015220">
    <property type="entry name" value="Glucodextranase_N"/>
</dbReference>
<evidence type="ECO:0000256" key="2">
    <source>
        <dbReference type="ARBA" id="ARBA00006188"/>
    </source>
</evidence>
<dbReference type="EMBL" id="BAABFN010000004">
    <property type="protein sequence ID" value="GAA4311248.1"/>
    <property type="molecule type" value="Genomic_DNA"/>
</dbReference>
<evidence type="ECO:0000313" key="10">
    <source>
        <dbReference type="Proteomes" id="UP001501207"/>
    </source>
</evidence>
<accession>A0ABP8FUP3</accession>
<dbReference type="InterPro" id="IPR012341">
    <property type="entry name" value="6hp_glycosidase-like_sf"/>
</dbReference>
<dbReference type="Gene3D" id="1.50.10.10">
    <property type="match status" value="1"/>
</dbReference>
<dbReference type="Gene3D" id="2.70.98.10">
    <property type="match status" value="1"/>
</dbReference>
<keyword evidence="6" id="KW-0326">Glycosidase</keyword>
<dbReference type="SUPFAM" id="SSF48208">
    <property type="entry name" value="Six-hairpin glycosidases"/>
    <property type="match status" value="1"/>
</dbReference>
<dbReference type="PANTHER" id="PTHR31616:SF0">
    <property type="entry name" value="GLUCAN 1,4-ALPHA-GLUCOSIDASE"/>
    <property type="match status" value="1"/>
</dbReference>
<evidence type="ECO:0000259" key="8">
    <source>
        <dbReference type="Pfam" id="PF09137"/>
    </source>
</evidence>
<dbReference type="Pfam" id="PF00723">
    <property type="entry name" value="Glyco_hydro_15"/>
    <property type="match status" value="1"/>
</dbReference>
<dbReference type="RefSeq" id="WP_344978838.1">
    <property type="nucleotide sequence ID" value="NZ_BAABFN010000004.1"/>
</dbReference>
<dbReference type="SUPFAM" id="SSF74650">
    <property type="entry name" value="Galactose mutarotase-like"/>
    <property type="match status" value="1"/>
</dbReference>
<dbReference type="InterPro" id="IPR011613">
    <property type="entry name" value="GH15-like"/>
</dbReference>
<organism evidence="9 10">
    <name type="scientific">Compostibacter hankyongensis</name>
    <dbReference type="NCBI Taxonomy" id="1007089"/>
    <lineage>
        <taxon>Bacteria</taxon>
        <taxon>Pseudomonadati</taxon>
        <taxon>Bacteroidota</taxon>
        <taxon>Chitinophagia</taxon>
        <taxon>Chitinophagales</taxon>
        <taxon>Chitinophagaceae</taxon>
        <taxon>Compostibacter</taxon>
    </lineage>
</organism>
<feature type="domain" description="GH15-like" evidence="7">
    <location>
        <begin position="376"/>
        <end position="684"/>
    </location>
</feature>
<comment type="cofactor">
    <cofactor evidence="1">
        <name>Ca(2+)</name>
        <dbReference type="ChEBI" id="CHEBI:29108"/>
    </cofactor>
</comment>
<dbReference type="CDD" id="cd07430">
    <property type="entry name" value="GH15_N"/>
    <property type="match status" value="1"/>
</dbReference>
<evidence type="ECO:0000259" key="7">
    <source>
        <dbReference type="Pfam" id="PF00723"/>
    </source>
</evidence>
<evidence type="ECO:0000256" key="6">
    <source>
        <dbReference type="ARBA" id="ARBA00023295"/>
    </source>
</evidence>
<dbReference type="InterPro" id="IPR011013">
    <property type="entry name" value="Gal_mutarotase_sf_dom"/>
</dbReference>
<dbReference type="NCBIfam" id="TIGR01535">
    <property type="entry name" value="glucan_glucosid"/>
    <property type="match status" value="1"/>
</dbReference>
<dbReference type="InterPro" id="IPR046966">
    <property type="entry name" value="Glucoamylase_active_site"/>
</dbReference>
<dbReference type="InterPro" id="IPR008928">
    <property type="entry name" value="6-hairpin_glycosidase_sf"/>
</dbReference>
<gene>
    <name evidence="9" type="ORF">GCM10023143_20260</name>
</gene>
<keyword evidence="10" id="KW-1185">Reference proteome</keyword>
<keyword evidence="4" id="KW-0378">Hydrolase</keyword>
<sequence length="800" mass="89171">METAMQYAPGWPGIPPRWNSSNKSGVGTSLNRSSEIWFTTSHGILNEVFYPRVDIACIRDMGFLVGNGKDFFSEEKRHTVSRLSYPVPSVPLYHFTNTCRQGRYRIEKTILTDPFRNSLLQELKFIPLEGKREDYQLYALLAPHIMNAGWGNTAWYGEYKGTPMLFASRDGAAVALCCSVPYLRRSVGFVGSSDAWQDISVNKRLTRLYERAENGNVALCGEIDLAAAGDAPFLVVTGFGRNAHEAGQRALASLCDGFEKARDQYVQGWQEWQSGLLPLPAGKKAEHDLYRVSTAVILSHEAPQFPGGFLASLSVPWGTSKGDDDLGGYHLVWPRDLVETAGGLLAAGAGREALRVLDYLRVTQEADGHWQQNMWLDGTPYWQGLQLDETAFPVVLLNLLCQQQVLAPPATAPYLPMLRQAIRFILRNGPCSPEDRWEENSGYSPFTLATVITALLAAADLLEATDGEAAAAYLRHIADAWNEMIESWTYVSDTPLSRSLGISGYYVRIAPPDVDGTDGYDQEMILIKNLPTSEYVNAARIVSPDALALVRFGLRAADDKRITDTLVAIDALLKVETPFGDCWHRYNEDGYGEHADGAPFDGAGTGRAWPLLTGERAHYELAAGNRQRAETLLETMGLFAGEGGMLPEQIWDAAAIPERELFPGRPAGSAMPLVWAHSEYIKLVRSLRDGRVFDLPEQTRRRYLEKGQKALHTLWRFRYPVTRVEKGKILRVEAGAPLQLHWSVNAWLDPRDTPGTDSGWGRYYVDIPTAELEKGTEIFFTFFWPEANRWEGNDFCVTVV</sequence>
<proteinExistence type="inferred from homology"/>
<dbReference type="InterPro" id="IPR014718">
    <property type="entry name" value="GH-type_carb-bd"/>
</dbReference>
<evidence type="ECO:0000256" key="1">
    <source>
        <dbReference type="ARBA" id="ARBA00001913"/>
    </source>
</evidence>
<dbReference type="InterPro" id="IPR006425">
    <property type="entry name" value="Glucoamylase_bac"/>
</dbReference>
<comment type="caution">
    <text evidence="9">The sequence shown here is derived from an EMBL/GenBank/DDBJ whole genome shotgun (WGS) entry which is preliminary data.</text>
</comment>
<feature type="domain" description="Glucodextranase N-terminal" evidence="8">
    <location>
        <begin position="8"/>
        <end position="273"/>
    </location>
</feature>
<evidence type="ECO:0000256" key="4">
    <source>
        <dbReference type="ARBA" id="ARBA00022801"/>
    </source>
</evidence>
<evidence type="ECO:0000256" key="3">
    <source>
        <dbReference type="ARBA" id="ARBA00011245"/>
    </source>
</evidence>
<dbReference type="Pfam" id="PF09137">
    <property type="entry name" value="Glucodextran_N"/>
    <property type="match status" value="1"/>
</dbReference>
<evidence type="ECO:0000256" key="5">
    <source>
        <dbReference type="ARBA" id="ARBA00022837"/>
    </source>
</evidence>
<dbReference type="Proteomes" id="UP001501207">
    <property type="component" value="Unassembled WGS sequence"/>
</dbReference>
<dbReference type="PANTHER" id="PTHR31616">
    <property type="entry name" value="TREHALASE"/>
    <property type="match status" value="1"/>
</dbReference>
<name>A0ABP8FUP3_9BACT</name>
<keyword evidence="5" id="KW-0106">Calcium</keyword>
<reference evidence="10" key="1">
    <citation type="journal article" date="2019" name="Int. J. Syst. Evol. Microbiol.">
        <title>The Global Catalogue of Microorganisms (GCM) 10K type strain sequencing project: providing services to taxonomists for standard genome sequencing and annotation.</title>
        <authorList>
            <consortium name="The Broad Institute Genomics Platform"/>
            <consortium name="The Broad Institute Genome Sequencing Center for Infectious Disease"/>
            <person name="Wu L."/>
            <person name="Ma J."/>
        </authorList>
    </citation>
    <scope>NUCLEOTIDE SEQUENCE [LARGE SCALE GENOMIC DNA]</scope>
    <source>
        <strain evidence="10">JCM 17664</strain>
    </source>
</reference>